<evidence type="ECO:0000256" key="1">
    <source>
        <dbReference type="SAM" id="MobiDB-lite"/>
    </source>
</evidence>
<protein>
    <recommendedName>
        <fullName evidence="4">Spermatogenesis associated 32</fullName>
    </recommendedName>
</protein>
<dbReference type="InterPro" id="IPR029297">
    <property type="entry name" value="SPATA32"/>
</dbReference>
<feature type="compositionally biased region" description="Polar residues" evidence="1">
    <location>
        <begin position="196"/>
        <end position="217"/>
    </location>
</feature>
<dbReference type="PANTHER" id="PTHR37338">
    <property type="entry name" value="SPERMATOGENESIS-ASSOCIATED PROTEIN 32"/>
    <property type="match status" value="1"/>
</dbReference>
<comment type="caution">
    <text evidence="2">The sequence shown here is derived from an EMBL/GenBank/DDBJ whole genome shotgun (WGS) entry which is preliminary data.</text>
</comment>
<dbReference type="Proteomes" id="UP000527355">
    <property type="component" value="Unassembled WGS sequence"/>
</dbReference>
<feature type="region of interest" description="Disordered" evidence="1">
    <location>
        <begin position="483"/>
        <end position="575"/>
    </location>
</feature>
<feature type="compositionally biased region" description="Acidic residues" evidence="1">
    <location>
        <begin position="126"/>
        <end position="135"/>
    </location>
</feature>
<feature type="region of interest" description="Disordered" evidence="1">
    <location>
        <begin position="261"/>
        <end position="306"/>
    </location>
</feature>
<evidence type="ECO:0008006" key="4">
    <source>
        <dbReference type="Google" id="ProtNLM"/>
    </source>
</evidence>
<proteinExistence type="predicted"/>
<reference evidence="2 3" key="1">
    <citation type="journal article" date="2020" name="Nature">
        <title>Six reference-quality genomes reveal evolution of bat adaptations.</title>
        <authorList>
            <person name="Jebb D."/>
            <person name="Huang Z."/>
            <person name="Pippel M."/>
            <person name="Hughes G.M."/>
            <person name="Lavrichenko K."/>
            <person name="Devanna P."/>
            <person name="Winkler S."/>
            <person name="Jermiin L.S."/>
            <person name="Skirmuntt E.C."/>
            <person name="Katzourakis A."/>
            <person name="Burkitt-Gray L."/>
            <person name="Ray D.A."/>
            <person name="Sullivan K.A.M."/>
            <person name="Roscito J.G."/>
            <person name="Kirilenko B.M."/>
            <person name="Davalos L.M."/>
            <person name="Corthals A.P."/>
            <person name="Power M.L."/>
            <person name="Jones G."/>
            <person name="Ransome R.D."/>
            <person name="Dechmann D.K.N."/>
            <person name="Locatelli A.G."/>
            <person name="Puechmaille S.J."/>
            <person name="Fedrigo O."/>
            <person name="Jarvis E.D."/>
            <person name="Hiller M."/>
            <person name="Vernes S.C."/>
            <person name="Myers E.W."/>
            <person name="Teeling E.C."/>
        </authorList>
    </citation>
    <scope>NUCLEOTIDE SEQUENCE [LARGE SCALE GENOMIC DNA]</scope>
    <source>
        <strain evidence="2">MMyoMyo1</strain>
        <tissue evidence="2">Flight muscle</tissue>
    </source>
</reference>
<feature type="region of interest" description="Disordered" evidence="1">
    <location>
        <begin position="22"/>
        <end position="164"/>
    </location>
</feature>
<feature type="region of interest" description="Disordered" evidence="1">
    <location>
        <begin position="193"/>
        <end position="218"/>
    </location>
</feature>
<evidence type="ECO:0000313" key="2">
    <source>
        <dbReference type="EMBL" id="KAF6296042.1"/>
    </source>
</evidence>
<dbReference type="VEuPathDB" id="HostDB:GeneID_118671099"/>
<dbReference type="EMBL" id="JABWUV010000017">
    <property type="protein sequence ID" value="KAF6296042.1"/>
    <property type="molecule type" value="Genomic_DNA"/>
</dbReference>
<dbReference type="GO" id="GO:0007283">
    <property type="term" value="P:spermatogenesis"/>
    <property type="evidence" value="ECO:0007669"/>
    <property type="project" value="InterPro"/>
</dbReference>
<feature type="compositionally biased region" description="Low complexity" evidence="1">
    <location>
        <begin position="39"/>
        <end position="125"/>
    </location>
</feature>
<accession>A0A7J7T5U6</accession>
<sequence>MGMTGANGFPCCSKDSVDIVETQIDLNQHELQPSHEELPPAQEESQPAQEESQPAQEESQPAQEESQPAQEESQPAQEELQPAQEESQPAQEESQPAQEESQPAQEELPPAQEELPPAQEELPPAQEEDEEEEDELLHLNVPPKEDPEQDTKLVQEANTPPPLEYCPPWEYWPAPMLKPEAKQDSSLKVCNEDLESSQPLEGALTQQDSITSPSITDVEQVDSTHRSIFVQTSKHLFWADKDIQASEHSLDLETGMHRGESTEKIASPLNQKAAPEPVPVKQFQDESTQAELSEPGTRQPSDTHLPYPCLTPAINLQDLVNFASSLAIASSSNRDLPSLEHMMKSPPQKAVEPSTVPMAPSTVPMAPSTVPMVPSTVPMAPSTVPMVPSTVPMAPSTVPMAPSTVPMAPSTVPMAPSTVPMVPSTVPMVPMAPSTVPMVPSTVPMAPSTVPMAPSTVPMAPSTVPMVPSTVPMVPSRVPMVESTTLPAKEEPEQEKLSGLQERASEKSLEAGEPLESAKQEDKTLHPYFDFSKPEPRRTAFKGKVKFIQAPARSSSLNGDRKDSVPGTKKETPLMLKIHFKLLPTSSPREMTKQNQ</sequence>
<keyword evidence="3" id="KW-1185">Reference proteome</keyword>
<evidence type="ECO:0000313" key="3">
    <source>
        <dbReference type="Proteomes" id="UP000527355"/>
    </source>
</evidence>
<dbReference type="AlphaFoldDB" id="A0A7J7T5U6"/>
<feature type="compositionally biased region" description="Basic and acidic residues" evidence="1">
    <location>
        <begin position="559"/>
        <end position="572"/>
    </location>
</feature>
<dbReference type="GO" id="GO:0048471">
    <property type="term" value="C:perinuclear region of cytoplasm"/>
    <property type="evidence" value="ECO:0007669"/>
    <property type="project" value="TreeGrafter"/>
</dbReference>
<feature type="compositionally biased region" description="Basic and acidic residues" evidence="1">
    <location>
        <begin position="503"/>
        <end position="525"/>
    </location>
</feature>
<dbReference type="Pfam" id="PF15310">
    <property type="entry name" value="VAD1-2"/>
    <property type="match status" value="2"/>
</dbReference>
<gene>
    <name evidence="2" type="ORF">mMyoMyo1_009172</name>
</gene>
<feature type="compositionally biased region" description="Basic and acidic residues" evidence="1">
    <location>
        <begin position="143"/>
        <end position="153"/>
    </location>
</feature>
<organism evidence="2 3">
    <name type="scientific">Myotis myotis</name>
    <name type="common">Greater mouse-eared bat</name>
    <name type="synonym">Vespertilio myotis</name>
    <dbReference type="NCBI Taxonomy" id="51298"/>
    <lineage>
        <taxon>Eukaryota</taxon>
        <taxon>Metazoa</taxon>
        <taxon>Chordata</taxon>
        <taxon>Craniata</taxon>
        <taxon>Vertebrata</taxon>
        <taxon>Euteleostomi</taxon>
        <taxon>Mammalia</taxon>
        <taxon>Eutheria</taxon>
        <taxon>Laurasiatheria</taxon>
        <taxon>Chiroptera</taxon>
        <taxon>Yangochiroptera</taxon>
        <taxon>Vespertilionidae</taxon>
        <taxon>Myotis</taxon>
    </lineage>
</organism>
<dbReference type="PANTHER" id="PTHR37338:SF1">
    <property type="entry name" value="SPERMATOGENESIS-ASSOCIATED PROTEIN 32"/>
    <property type="match status" value="1"/>
</dbReference>
<name>A0A7J7T5U6_MYOMY</name>
<dbReference type="GO" id="GO:0003779">
    <property type="term" value="F:actin binding"/>
    <property type="evidence" value="ECO:0007669"/>
    <property type="project" value="TreeGrafter"/>
</dbReference>
<feature type="compositionally biased region" description="Polar residues" evidence="1">
    <location>
        <begin position="285"/>
        <end position="302"/>
    </location>
</feature>